<evidence type="ECO:0000256" key="3">
    <source>
        <dbReference type="ARBA" id="ARBA00022676"/>
    </source>
</evidence>
<evidence type="ECO:0000256" key="4">
    <source>
        <dbReference type="ARBA" id="ARBA00022679"/>
    </source>
</evidence>
<dbReference type="GO" id="GO:0000139">
    <property type="term" value="C:Golgi membrane"/>
    <property type="evidence" value="ECO:0007669"/>
    <property type="project" value="UniProtKB-SubCell"/>
</dbReference>
<accession>A0AAF1BHQ4</accession>
<dbReference type="Proteomes" id="UP000827549">
    <property type="component" value="Chromosome 1"/>
</dbReference>
<keyword evidence="4" id="KW-0808">Transferase</keyword>
<dbReference type="RefSeq" id="XP_062623912.1">
    <property type="nucleotide sequence ID" value="XM_062767928.1"/>
</dbReference>
<evidence type="ECO:0000256" key="8">
    <source>
        <dbReference type="ARBA" id="ARBA00023034"/>
    </source>
</evidence>
<evidence type="ECO:0000256" key="10">
    <source>
        <dbReference type="SAM" id="MobiDB-lite"/>
    </source>
</evidence>
<comment type="similarity">
    <text evidence="2">Belongs to the glycosyltransferase 31 family.</text>
</comment>
<organism evidence="12 13">
    <name type="scientific">Vanrija pseudolonga</name>
    <dbReference type="NCBI Taxonomy" id="143232"/>
    <lineage>
        <taxon>Eukaryota</taxon>
        <taxon>Fungi</taxon>
        <taxon>Dikarya</taxon>
        <taxon>Basidiomycota</taxon>
        <taxon>Agaricomycotina</taxon>
        <taxon>Tremellomycetes</taxon>
        <taxon>Trichosporonales</taxon>
        <taxon>Trichosporonaceae</taxon>
        <taxon>Vanrija</taxon>
    </lineage>
</organism>
<feature type="region of interest" description="Disordered" evidence="10">
    <location>
        <begin position="91"/>
        <end position="334"/>
    </location>
</feature>
<protein>
    <recommendedName>
        <fullName evidence="14">Glycosyltransferase family 31 protein</fullName>
    </recommendedName>
</protein>
<dbReference type="Pfam" id="PF01762">
    <property type="entry name" value="Galactosyl_T"/>
    <property type="match status" value="1"/>
</dbReference>
<evidence type="ECO:0000256" key="1">
    <source>
        <dbReference type="ARBA" id="ARBA00004323"/>
    </source>
</evidence>
<feature type="region of interest" description="Disordered" evidence="10">
    <location>
        <begin position="1"/>
        <end position="77"/>
    </location>
</feature>
<reference evidence="12" key="1">
    <citation type="submission" date="2023-10" db="EMBL/GenBank/DDBJ databases">
        <authorList>
            <person name="Noh H."/>
        </authorList>
    </citation>
    <scope>NUCLEOTIDE SEQUENCE</scope>
    <source>
        <strain evidence="12">DUCC4014</strain>
    </source>
</reference>
<dbReference type="InterPro" id="IPR002659">
    <property type="entry name" value="Glyco_trans_31"/>
</dbReference>
<feature type="transmembrane region" description="Helical" evidence="11">
    <location>
        <begin position="417"/>
        <end position="441"/>
    </location>
</feature>
<dbReference type="PANTHER" id="PTHR11214:SF333">
    <property type="entry name" value="GLYCOSYLTRANSFERASE FAMILY 31 PROTEIN"/>
    <property type="match status" value="1"/>
</dbReference>
<keyword evidence="13" id="KW-1185">Reference proteome</keyword>
<feature type="compositionally biased region" description="Low complexity" evidence="10">
    <location>
        <begin position="251"/>
        <end position="265"/>
    </location>
</feature>
<sequence>MPNEQPRRQGTWPPAADPLIDASGIAAPTVADTHDHTAVPAAASPGPSSRRSSNDTSLRNDGIARPPFPSLSTGPARKWSIPTALALDVDAKAAPSPSSPVQGDAETFVTHSPITPTTTESNVHRRRMSVGPGAPVLGRRRSWQTLVDRSSAAGDVPTHGPNVSPPRASFDAHRTAAASGVTEPPPSPMAGEYTTPSDTQTTHEHVPKQPRRKHWPSLSDTPGMMGPPTPEPLPQDPYHLLPLSTPPTGRTPVASPSAVSDAATDYIGLMDASSDDCAPPRASTSSPRTSTSTSSSRWEQRAYSQSSGSEDDEDVPQAPSWWFRSHDGTSSSRVTASLLPSAPRLLPIGTRHWGWLLGPLHRVLPATATEASAAPKRRSSKRRKAQLSEKEKAVDEPWWSPAKNVRLLRHFVRNEPWGVTLFVACFLLFALLLTCTLKYLLDPDKRALPFREYCTANYPTLYSLQDKNPFLTPLTPSDDLWPYPGRQQPPYADGRGFSIDSMEPTSLLLGIFTYDKGHARRDLVRQTYMTHARSRRPGTEGVSVKFIMGRPRPELSDAIALEQEAHNDIIILDIDENMNSGKTHAYFTWAAENATVPDYEYPTHPRSKESEAEFALQAAAGGSTKPIYRGDKRPDYVLKADDDAFLMLGELERHLRASPRRKAFWGYLVRDLFMAGECYGMSWDLVRYIGDTPSLNNMIVGKEDKLTSSWMRLHPQAKEIVWVTDRCGIYDHPKAGTVYSHGFLFPDEIARIRNEQLHGIPSSVVGQRGGTHYKASAYSTVSEFGTKYRPPVLNLELNETERVEALIEGSTLSKLRDEPDARWTTTRGEVEALMAQRPSHHDRFLDESEYGGTILVHFLKKAEWFKEAAAAFLGDA</sequence>
<dbReference type="GO" id="GO:0016758">
    <property type="term" value="F:hexosyltransferase activity"/>
    <property type="evidence" value="ECO:0007669"/>
    <property type="project" value="InterPro"/>
</dbReference>
<evidence type="ECO:0000256" key="9">
    <source>
        <dbReference type="ARBA" id="ARBA00023136"/>
    </source>
</evidence>
<evidence type="ECO:0000256" key="11">
    <source>
        <dbReference type="SAM" id="Phobius"/>
    </source>
</evidence>
<keyword evidence="6" id="KW-0735">Signal-anchor</keyword>
<keyword evidence="3" id="KW-0328">Glycosyltransferase</keyword>
<evidence type="ECO:0008006" key="14">
    <source>
        <dbReference type="Google" id="ProtNLM"/>
    </source>
</evidence>
<dbReference type="GO" id="GO:0051072">
    <property type="term" value="P:4,6-pyruvylated galactose residue biosynthetic process"/>
    <property type="evidence" value="ECO:0007669"/>
    <property type="project" value="TreeGrafter"/>
</dbReference>
<feature type="compositionally biased region" description="Low complexity" evidence="10">
    <location>
        <begin position="279"/>
        <end position="297"/>
    </location>
</feature>
<keyword evidence="7 11" id="KW-1133">Transmembrane helix</keyword>
<evidence type="ECO:0000256" key="7">
    <source>
        <dbReference type="ARBA" id="ARBA00022989"/>
    </source>
</evidence>
<dbReference type="GeneID" id="87804690"/>
<gene>
    <name evidence="12" type="ORF">LOC62_01G001435</name>
</gene>
<feature type="compositionally biased region" description="Low complexity" evidence="10">
    <location>
        <begin position="40"/>
        <end position="51"/>
    </location>
</feature>
<keyword evidence="8" id="KW-0333">Golgi apparatus</keyword>
<proteinExistence type="inferred from homology"/>
<evidence type="ECO:0000313" key="12">
    <source>
        <dbReference type="EMBL" id="WOO77880.1"/>
    </source>
</evidence>
<dbReference type="EMBL" id="CP086714">
    <property type="protein sequence ID" value="WOO77880.1"/>
    <property type="molecule type" value="Genomic_DNA"/>
</dbReference>
<evidence type="ECO:0000256" key="5">
    <source>
        <dbReference type="ARBA" id="ARBA00022692"/>
    </source>
</evidence>
<feature type="region of interest" description="Disordered" evidence="10">
    <location>
        <begin position="368"/>
        <end position="389"/>
    </location>
</feature>
<feature type="compositionally biased region" description="Pro residues" evidence="10">
    <location>
        <begin position="225"/>
        <end position="235"/>
    </location>
</feature>
<dbReference type="PANTHER" id="PTHR11214">
    <property type="entry name" value="BETA-1,3-N-ACETYLGLUCOSAMINYLTRANSFERASE"/>
    <property type="match status" value="1"/>
</dbReference>
<keyword evidence="9 11" id="KW-0472">Membrane</keyword>
<name>A0AAF1BHQ4_9TREE</name>
<feature type="compositionally biased region" description="Polar residues" evidence="10">
    <location>
        <begin position="109"/>
        <end position="121"/>
    </location>
</feature>
<evidence type="ECO:0000256" key="2">
    <source>
        <dbReference type="ARBA" id="ARBA00008661"/>
    </source>
</evidence>
<feature type="compositionally biased region" description="Basic residues" evidence="10">
    <location>
        <begin position="375"/>
        <end position="385"/>
    </location>
</feature>
<evidence type="ECO:0000256" key="6">
    <source>
        <dbReference type="ARBA" id="ARBA00022968"/>
    </source>
</evidence>
<keyword evidence="5 11" id="KW-0812">Transmembrane</keyword>
<dbReference type="AlphaFoldDB" id="A0AAF1BHQ4"/>
<comment type="subcellular location">
    <subcellularLocation>
        <location evidence="1">Golgi apparatus membrane</location>
        <topology evidence="1">Single-pass type II membrane protein</topology>
    </subcellularLocation>
</comment>
<evidence type="ECO:0000313" key="13">
    <source>
        <dbReference type="Proteomes" id="UP000827549"/>
    </source>
</evidence>